<sequence length="191" mass="21719">MGEITKAKINLIEGTIELEGSESFVTKYLNEFKEILRKPESKKREEITPIIEMPPTEKKTPPKKAPIKKTTSTKKSAAKISIERFDIHGNGDIPSLADYIEEKKPGNGNGNIIAVIGHYITEKLNQESFSVGQIEYAYKMLKIKRPNHLRQIMTNEKNNRDLFEPNTEDSSKWQLTRSGEIFVSEQLPAES</sequence>
<gene>
    <name evidence="2" type="ORF">DU000_00480</name>
</gene>
<comment type="caution">
    <text evidence="2">The sequence shown here is derived from an EMBL/GenBank/DDBJ whole genome shotgun (WGS) entry which is preliminary data.</text>
</comment>
<accession>A0A368L6X6</accession>
<organism evidence="2 3">
    <name type="scientific">Parvibium lacunae</name>
    <dbReference type="NCBI Taxonomy" id="1888893"/>
    <lineage>
        <taxon>Bacteria</taxon>
        <taxon>Pseudomonadati</taxon>
        <taxon>Pseudomonadota</taxon>
        <taxon>Betaproteobacteria</taxon>
        <taxon>Burkholderiales</taxon>
        <taxon>Alcaligenaceae</taxon>
        <taxon>Parvibium</taxon>
    </lineage>
</organism>
<feature type="region of interest" description="Disordered" evidence="1">
    <location>
        <begin position="46"/>
        <end position="73"/>
    </location>
</feature>
<evidence type="ECO:0000313" key="3">
    <source>
        <dbReference type="Proteomes" id="UP000252357"/>
    </source>
</evidence>
<dbReference type="RefSeq" id="WP_114401410.1">
    <property type="nucleotide sequence ID" value="NZ_QPGB01000001.1"/>
</dbReference>
<keyword evidence="3" id="KW-1185">Reference proteome</keyword>
<feature type="region of interest" description="Disordered" evidence="1">
    <location>
        <begin position="156"/>
        <end position="175"/>
    </location>
</feature>
<dbReference type="Proteomes" id="UP000252357">
    <property type="component" value="Unassembled WGS sequence"/>
</dbReference>
<dbReference type="EMBL" id="QPGB01000001">
    <property type="protein sequence ID" value="RCS59261.1"/>
    <property type="molecule type" value="Genomic_DNA"/>
</dbReference>
<proteinExistence type="predicted"/>
<protein>
    <submittedName>
        <fullName evidence="2">Uncharacterized protein</fullName>
    </submittedName>
</protein>
<evidence type="ECO:0000313" key="2">
    <source>
        <dbReference type="EMBL" id="RCS59261.1"/>
    </source>
</evidence>
<evidence type="ECO:0000256" key="1">
    <source>
        <dbReference type="SAM" id="MobiDB-lite"/>
    </source>
</evidence>
<dbReference type="AlphaFoldDB" id="A0A368L6X6"/>
<dbReference type="OrthoDB" id="659934at2"/>
<reference evidence="2 3" key="1">
    <citation type="journal article" date="2018" name="Int. J. Syst. Evol. Microbiol.">
        <title>Parvibium lacunae gen. nov., sp. nov., a new member of the family Alcaligenaceae isolated from a freshwater pond.</title>
        <authorList>
            <person name="Chen W.M."/>
            <person name="Xie P.B."/>
            <person name="Hsu M.Y."/>
            <person name="Sheu S.Y."/>
        </authorList>
    </citation>
    <scope>NUCLEOTIDE SEQUENCE [LARGE SCALE GENOMIC DNA]</scope>
    <source>
        <strain evidence="2 3">KMB9</strain>
    </source>
</reference>
<name>A0A368L6X6_9BURK</name>